<evidence type="ECO:0000313" key="2">
    <source>
        <dbReference type="EMBL" id="KAJ3053055.1"/>
    </source>
</evidence>
<dbReference type="GO" id="GO:0016491">
    <property type="term" value="F:oxidoreductase activity"/>
    <property type="evidence" value="ECO:0007669"/>
    <property type="project" value="InterPro"/>
</dbReference>
<evidence type="ECO:0000313" key="3">
    <source>
        <dbReference type="Proteomes" id="UP001212841"/>
    </source>
</evidence>
<dbReference type="Gene3D" id="3.20.20.70">
    <property type="entry name" value="Aldolase class I"/>
    <property type="match status" value="1"/>
</dbReference>
<evidence type="ECO:0000259" key="1">
    <source>
        <dbReference type="Pfam" id="PF00724"/>
    </source>
</evidence>
<dbReference type="InterPro" id="IPR001155">
    <property type="entry name" value="OxRdtase_FMN_N"/>
</dbReference>
<dbReference type="SUPFAM" id="SSF51395">
    <property type="entry name" value="FMN-linked oxidoreductases"/>
    <property type="match status" value="1"/>
</dbReference>
<dbReference type="EMBL" id="JADGJD010000242">
    <property type="protein sequence ID" value="KAJ3053055.1"/>
    <property type="molecule type" value="Genomic_DNA"/>
</dbReference>
<dbReference type="InterPro" id="IPR013785">
    <property type="entry name" value="Aldolase_TIM"/>
</dbReference>
<dbReference type="Proteomes" id="UP001212841">
    <property type="component" value="Unassembled WGS sequence"/>
</dbReference>
<comment type="caution">
    <text evidence="2">The sequence shown here is derived from an EMBL/GenBank/DDBJ whole genome shotgun (WGS) entry which is preliminary data.</text>
</comment>
<keyword evidence="3" id="KW-1185">Reference proteome</keyword>
<dbReference type="Pfam" id="PF00724">
    <property type="entry name" value="Oxidored_FMN"/>
    <property type="match status" value="1"/>
</dbReference>
<feature type="domain" description="NADH:flavin oxidoreductase/NADH oxidase N-terminal" evidence="1">
    <location>
        <begin position="29"/>
        <end position="196"/>
    </location>
</feature>
<sequence>MPPTNPLSAVGPHHSQLEQKPIIHTALASPLSFDSDLTLKNRIVMSALTRNRSPVPTSFQSEYYTQRSSVGLIVTEGILVEPQGTEWIDAPGLFTKEQVEGWRGVVESVRGAGGVVFAQLWHLGRLTHPYLQANLPAMGPSAIAAKGGNFRLLGGVGYVTPQAIENPLHYVEVYRRAAVNAKAAGFDGVELHAGESETLQRLFRCSERIGGLVRKKAKEDPHLARITRI</sequence>
<proteinExistence type="predicted"/>
<dbReference type="PANTHER" id="PTHR22893:SF91">
    <property type="entry name" value="NADPH DEHYDROGENASE 2-RELATED"/>
    <property type="match status" value="1"/>
</dbReference>
<dbReference type="PANTHER" id="PTHR22893">
    <property type="entry name" value="NADH OXIDOREDUCTASE-RELATED"/>
    <property type="match status" value="1"/>
</dbReference>
<organism evidence="2 3">
    <name type="scientific">Rhizophlyctis rosea</name>
    <dbReference type="NCBI Taxonomy" id="64517"/>
    <lineage>
        <taxon>Eukaryota</taxon>
        <taxon>Fungi</taxon>
        <taxon>Fungi incertae sedis</taxon>
        <taxon>Chytridiomycota</taxon>
        <taxon>Chytridiomycota incertae sedis</taxon>
        <taxon>Chytridiomycetes</taxon>
        <taxon>Rhizophlyctidales</taxon>
        <taxon>Rhizophlyctidaceae</taxon>
        <taxon>Rhizophlyctis</taxon>
    </lineage>
</organism>
<dbReference type="InterPro" id="IPR045247">
    <property type="entry name" value="Oye-like"/>
</dbReference>
<gene>
    <name evidence="2" type="ORF">HK097_005158</name>
</gene>
<reference evidence="2" key="1">
    <citation type="submission" date="2020-05" db="EMBL/GenBank/DDBJ databases">
        <title>Phylogenomic resolution of chytrid fungi.</title>
        <authorList>
            <person name="Stajich J.E."/>
            <person name="Amses K."/>
            <person name="Simmons R."/>
            <person name="Seto K."/>
            <person name="Myers J."/>
            <person name="Bonds A."/>
            <person name="Quandt C.A."/>
            <person name="Barry K."/>
            <person name="Liu P."/>
            <person name="Grigoriev I."/>
            <person name="Longcore J.E."/>
            <person name="James T.Y."/>
        </authorList>
    </citation>
    <scope>NUCLEOTIDE SEQUENCE</scope>
    <source>
        <strain evidence="2">JEL0318</strain>
    </source>
</reference>
<dbReference type="AlphaFoldDB" id="A0AAD5X5N0"/>
<accession>A0AAD5X5N0</accession>
<dbReference type="GO" id="GO:0010181">
    <property type="term" value="F:FMN binding"/>
    <property type="evidence" value="ECO:0007669"/>
    <property type="project" value="InterPro"/>
</dbReference>
<name>A0AAD5X5N0_9FUNG</name>
<protein>
    <recommendedName>
        <fullName evidence="1">NADH:flavin oxidoreductase/NADH oxidase N-terminal domain-containing protein</fullName>
    </recommendedName>
</protein>